<keyword evidence="1" id="KW-0732">Signal</keyword>
<comment type="caution">
    <text evidence="2">The sequence shown here is derived from an EMBL/GenBank/DDBJ whole genome shotgun (WGS) entry which is preliminary data.</text>
</comment>
<feature type="chain" id="PRO_5031388876" description="Thioredoxin" evidence="1">
    <location>
        <begin position="16"/>
        <end position="143"/>
    </location>
</feature>
<organism evidence="2 3">
    <name type="scientific">Butyricimonas faecihominis</name>
    <dbReference type="NCBI Taxonomy" id="1472416"/>
    <lineage>
        <taxon>Bacteria</taxon>
        <taxon>Pseudomonadati</taxon>
        <taxon>Bacteroidota</taxon>
        <taxon>Bacteroidia</taxon>
        <taxon>Bacteroidales</taxon>
        <taxon>Odoribacteraceae</taxon>
        <taxon>Butyricimonas</taxon>
    </lineage>
</organism>
<name>A0A7W6HX03_9BACT</name>
<evidence type="ECO:0008006" key="4">
    <source>
        <dbReference type="Google" id="ProtNLM"/>
    </source>
</evidence>
<dbReference type="NCBIfam" id="NF040494">
    <property type="entry name" value="nitrored_ArsF"/>
    <property type="match status" value="1"/>
</dbReference>
<dbReference type="RefSeq" id="WP_221230327.1">
    <property type="nucleotide sequence ID" value="NZ_AP028155.1"/>
</dbReference>
<reference evidence="2 3" key="1">
    <citation type="submission" date="2020-08" db="EMBL/GenBank/DDBJ databases">
        <title>Genomic Encyclopedia of Type Strains, Phase IV (KMG-IV): sequencing the most valuable type-strain genomes for metagenomic binning, comparative biology and taxonomic classification.</title>
        <authorList>
            <person name="Goeker M."/>
        </authorList>
    </citation>
    <scope>NUCLEOTIDE SEQUENCE [LARGE SCALE GENOMIC DNA]</scope>
    <source>
        <strain evidence="2 3">DSM 105721</strain>
    </source>
</reference>
<dbReference type="Proteomes" id="UP000546007">
    <property type="component" value="Unassembled WGS sequence"/>
</dbReference>
<dbReference type="PROSITE" id="PS51257">
    <property type="entry name" value="PROKAR_LIPOPROTEIN"/>
    <property type="match status" value="1"/>
</dbReference>
<dbReference type="InterPro" id="IPR047698">
    <property type="entry name" value="ArsF-like"/>
</dbReference>
<dbReference type="EMBL" id="JACIES010000005">
    <property type="protein sequence ID" value="MBB4026531.1"/>
    <property type="molecule type" value="Genomic_DNA"/>
</dbReference>
<dbReference type="GeneID" id="93101831"/>
<accession>A0A7W6HX03</accession>
<evidence type="ECO:0000313" key="3">
    <source>
        <dbReference type="Proteomes" id="UP000546007"/>
    </source>
</evidence>
<dbReference type="AlphaFoldDB" id="A0A7W6HX03"/>
<feature type="signal peptide" evidence="1">
    <location>
        <begin position="1"/>
        <end position="15"/>
    </location>
</feature>
<evidence type="ECO:0000313" key="2">
    <source>
        <dbReference type="EMBL" id="MBB4026531.1"/>
    </source>
</evidence>
<gene>
    <name evidence="2" type="ORF">GGR14_002325</name>
</gene>
<sequence>MKVILLLTMCLSLFACGNKNTKGSKAQEQQPPKDHVEVLYFHGKQRCITCAAIEKNTKETVETLFADELKDGSLVFKSIDISQSENEEIINKYEVTWSSLFITKWKNGKDSTENLTEYAFAKALSAPDTFKANVTQKIRQLLK</sequence>
<evidence type="ECO:0000256" key="1">
    <source>
        <dbReference type="SAM" id="SignalP"/>
    </source>
</evidence>
<keyword evidence="3" id="KW-1185">Reference proteome</keyword>
<proteinExistence type="predicted"/>
<protein>
    <recommendedName>
        <fullName evidence="4">Thioredoxin</fullName>
    </recommendedName>
</protein>